<dbReference type="KEGG" id="pkc:PKB_2407"/>
<reference evidence="2 3" key="1">
    <citation type="submission" date="2013-03" db="EMBL/GenBank/DDBJ databases">
        <authorList>
            <person name="Linke B."/>
        </authorList>
    </citation>
    <scope>NUCLEOTIDE SEQUENCE [LARGE SCALE GENOMIC DNA]</scope>
    <source>
        <strain evidence="2 3">B13</strain>
    </source>
</reference>
<dbReference type="RefSeq" id="WP_052355247.1">
    <property type="nucleotide sequence ID" value="NZ_HG322950.1"/>
</dbReference>
<dbReference type="SMART" id="SM01040">
    <property type="entry name" value="Bro-N"/>
    <property type="match status" value="1"/>
</dbReference>
<dbReference type="PANTHER" id="PTHR36180">
    <property type="entry name" value="DNA-BINDING PROTEIN-RELATED-RELATED"/>
    <property type="match status" value="1"/>
</dbReference>
<gene>
    <name evidence="2" type="ORF">PKB_2407</name>
</gene>
<dbReference type="Pfam" id="PF02498">
    <property type="entry name" value="Bro-N"/>
    <property type="match status" value="1"/>
</dbReference>
<name>A0A024HGH8_PSEKB</name>
<feature type="domain" description="Bro-N" evidence="1">
    <location>
        <begin position="3"/>
        <end position="107"/>
    </location>
</feature>
<dbReference type="Proteomes" id="UP000025241">
    <property type="component" value="Chromosome I"/>
</dbReference>
<dbReference type="HOGENOM" id="CLU_114099_1_0_6"/>
<protein>
    <recommendedName>
        <fullName evidence="1">Bro-N domain-containing protein</fullName>
    </recommendedName>
</protein>
<dbReference type="eggNOG" id="COG3617">
    <property type="taxonomic scope" value="Bacteria"/>
</dbReference>
<dbReference type="STRING" id="1301098.PKB_2407"/>
<accession>A0A024HGH8</accession>
<dbReference type="EMBL" id="HG322950">
    <property type="protein sequence ID" value="CDF83754.1"/>
    <property type="molecule type" value="Genomic_DNA"/>
</dbReference>
<evidence type="ECO:0000259" key="1">
    <source>
        <dbReference type="PROSITE" id="PS51750"/>
    </source>
</evidence>
<evidence type="ECO:0000313" key="2">
    <source>
        <dbReference type="EMBL" id="CDF83754.1"/>
    </source>
</evidence>
<proteinExistence type="predicted"/>
<organism evidence="2 3">
    <name type="scientific">Pseudomonas knackmussii (strain DSM 6978 / CCUG 54928 / LMG 23759 / B13)</name>
    <dbReference type="NCBI Taxonomy" id="1301098"/>
    <lineage>
        <taxon>Bacteria</taxon>
        <taxon>Pseudomonadati</taxon>
        <taxon>Pseudomonadota</taxon>
        <taxon>Gammaproteobacteria</taxon>
        <taxon>Pseudomonadales</taxon>
        <taxon>Pseudomonadaceae</taxon>
        <taxon>Pseudomonas</taxon>
    </lineage>
</organism>
<dbReference type="PROSITE" id="PS51750">
    <property type="entry name" value="BRO_N"/>
    <property type="match status" value="1"/>
</dbReference>
<evidence type="ECO:0000313" key="3">
    <source>
        <dbReference type="Proteomes" id="UP000025241"/>
    </source>
</evidence>
<keyword evidence="3" id="KW-1185">Reference proteome</keyword>
<dbReference type="PANTHER" id="PTHR36180:SF2">
    <property type="entry name" value="BRO FAMILY PROTEIN"/>
    <property type="match status" value="1"/>
</dbReference>
<dbReference type="AlphaFoldDB" id="A0A024HGH8"/>
<dbReference type="InterPro" id="IPR003497">
    <property type="entry name" value="BRO_N_domain"/>
</dbReference>
<reference evidence="2 3" key="2">
    <citation type="submission" date="2014-05" db="EMBL/GenBank/DDBJ databases">
        <title>Genome sequence of the 3-chlorobenzoate degrading bacterium Pseudomonas knackmussii B13 shows multiple evidence for horizontal gene transfer.</title>
        <authorList>
            <person name="Miyazaki R."/>
            <person name="Bertelli C."/>
            <person name="Falquet L."/>
            <person name="Robinson-Rechavi M."/>
            <person name="Gharib W."/>
            <person name="Roy S."/>
            <person name="Van der Meer J.R."/>
        </authorList>
    </citation>
    <scope>NUCLEOTIDE SEQUENCE [LARGE SCALE GENOMIC DNA]</scope>
    <source>
        <strain evidence="2 3">B13</strain>
    </source>
</reference>
<sequence>MDEVFIPTVFHRYNRSLRGTLIDNQPWIVARELGYLIRERVEHYVINRLDEDLRRQAWLTTATGEEQVWLINDFGISYVLQRYRDPEHRELRRWLTGHVLPTLRDQALLAAGSPRRLLAKGEGPAMGLLDWQGELWVALAQLPRLMHEERLAPRAWWRRG</sequence>
<dbReference type="PATRIC" id="fig|1301098.3.peg.2412"/>